<name>W6XV19_COCC2</name>
<sequence>MALAKAVSARTLIGCMFIADLSNIRHGGIDPEEGRYGDRVVILYLSVATASASLGSVNGDSG</sequence>
<accession>W6XV19</accession>
<organism evidence="1 2">
    <name type="scientific">Cochliobolus carbonum (strain 26-R-13)</name>
    <name type="common">Maize leaf spot fungus</name>
    <name type="synonym">Bipolaris zeicola</name>
    <dbReference type="NCBI Taxonomy" id="930089"/>
    <lineage>
        <taxon>Eukaryota</taxon>
        <taxon>Fungi</taxon>
        <taxon>Dikarya</taxon>
        <taxon>Ascomycota</taxon>
        <taxon>Pezizomycotina</taxon>
        <taxon>Dothideomycetes</taxon>
        <taxon>Pleosporomycetidae</taxon>
        <taxon>Pleosporales</taxon>
        <taxon>Pleosporineae</taxon>
        <taxon>Pleosporaceae</taxon>
        <taxon>Bipolaris</taxon>
    </lineage>
</organism>
<dbReference type="RefSeq" id="XP_007719072.1">
    <property type="nucleotide sequence ID" value="XM_007720882.1"/>
</dbReference>
<dbReference type="Proteomes" id="UP000053841">
    <property type="component" value="Unassembled WGS sequence"/>
</dbReference>
<evidence type="ECO:0000313" key="1">
    <source>
        <dbReference type="EMBL" id="EUC26624.1"/>
    </source>
</evidence>
<dbReference type="GeneID" id="19143336"/>
<dbReference type="KEGG" id="bze:COCCADRAFT_10607"/>
<reference evidence="1 2" key="1">
    <citation type="journal article" date="2013" name="PLoS Genet.">
        <title>Comparative genome structure, secondary metabolite, and effector coding capacity across Cochliobolus pathogens.</title>
        <authorList>
            <person name="Condon B.J."/>
            <person name="Leng Y."/>
            <person name="Wu D."/>
            <person name="Bushley K.E."/>
            <person name="Ohm R.A."/>
            <person name="Otillar R."/>
            <person name="Martin J."/>
            <person name="Schackwitz W."/>
            <person name="Grimwood J."/>
            <person name="MohdZainudin N."/>
            <person name="Xue C."/>
            <person name="Wang R."/>
            <person name="Manning V.A."/>
            <person name="Dhillon B."/>
            <person name="Tu Z.J."/>
            <person name="Steffenson B.J."/>
            <person name="Salamov A."/>
            <person name="Sun H."/>
            <person name="Lowry S."/>
            <person name="LaButti K."/>
            <person name="Han J."/>
            <person name="Copeland A."/>
            <person name="Lindquist E."/>
            <person name="Barry K."/>
            <person name="Schmutz J."/>
            <person name="Baker S.E."/>
            <person name="Ciuffetti L.M."/>
            <person name="Grigoriev I.V."/>
            <person name="Zhong S."/>
            <person name="Turgeon B.G."/>
        </authorList>
    </citation>
    <scope>NUCLEOTIDE SEQUENCE [LARGE SCALE GENOMIC DNA]</scope>
    <source>
        <strain evidence="1 2">26-R-13</strain>
    </source>
</reference>
<dbReference type="HOGENOM" id="CLU_2903885_0_0_1"/>
<dbReference type="AlphaFoldDB" id="W6XV19"/>
<gene>
    <name evidence="1" type="ORF">COCCADRAFT_10607</name>
</gene>
<proteinExistence type="predicted"/>
<protein>
    <submittedName>
        <fullName evidence="1">Uncharacterized protein</fullName>
    </submittedName>
</protein>
<keyword evidence="2" id="KW-1185">Reference proteome</keyword>
<dbReference type="EMBL" id="KI965308">
    <property type="protein sequence ID" value="EUC26624.1"/>
    <property type="molecule type" value="Genomic_DNA"/>
</dbReference>
<evidence type="ECO:0000313" key="2">
    <source>
        <dbReference type="Proteomes" id="UP000053841"/>
    </source>
</evidence>